<feature type="region of interest" description="Disordered" evidence="1">
    <location>
        <begin position="1"/>
        <end position="25"/>
    </location>
</feature>
<comment type="caution">
    <text evidence="2">The sequence shown here is derived from an EMBL/GenBank/DDBJ whole genome shotgun (WGS) entry which is preliminary data.</text>
</comment>
<reference evidence="2 3" key="1">
    <citation type="journal article" date="2023" name="Microb. Genom.">
        <title>Mesoterricola silvestris gen. nov., sp. nov., Mesoterricola sediminis sp. nov., Geothrix oryzae sp. nov., Geothrix edaphica sp. nov., Geothrix rubra sp. nov., and Geothrix limicola sp. nov., six novel members of Acidobacteriota isolated from soils.</title>
        <authorList>
            <person name="Weisberg A.J."/>
            <person name="Pearce E."/>
            <person name="Kramer C.G."/>
            <person name="Chang J.H."/>
            <person name="Clarke C.R."/>
        </authorList>
    </citation>
    <scope>NUCLEOTIDE SEQUENCE [LARGE SCALE GENOMIC DNA]</scope>
    <source>
        <strain evidence="2 3">NB05-1H</strain>
    </source>
</reference>
<evidence type="ECO:0000313" key="3">
    <source>
        <dbReference type="Proteomes" id="UP001272987"/>
    </source>
</evidence>
<evidence type="ECO:0000313" key="2">
    <source>
        <dbReference type="EMBL" id="MDX3024965.1"/>
    </source>
</evidence>
<gene>
    <name evidence="2" type="ORF">PV666_44940</name>
</gene>
<dbReference type="Proteomes" id="UP001272987">
    <property type="component" value="Unassembled WGS sequence"/>
</dbReference>
<proteinExistence type="predicted"/>
<sequence>MQLTVTVQNLGHGGLADGDGNPEDRWPQLAERLNGAAERVGAPHVDVAMFCEAVNWHRYGHKQLARAMQDLNLDAAPLAPSRSGYGTALLYRREVLGPWARHNPDFGEEALHGLAVTSFDIPGLPSLLSFLPVHFTPFSAEQAVIEANYAATRGYKYGPFAVLAGDVNYAPASNTHPLPDFAEMRPYNVGSRTLLPDGDFVPGQALEPDRRVTRKLAHNGFIDVAWHLFQQTKDESLLRPTATDDRIDQAWVSGPLAGAVSDYQVLDSPAGASDHHGLVFRLDTDAIDTTNLWTYR</sequence>
<dbReference type="Gene3D" id="3.60.10.10">
    <property type="entry name" value="Endonuclease/exonuclease/phosphatase"/>
    <property type="match status" value="1"/>
</dbReference>
<dbReference type="RefSeq" id="WP_319167352.1">
    <property type="nucleotide sequence ID" value="NZ_JARAWP010000040.1"/>
</dbReference>
<dbReference type="InterPro" id="IPR036691">
    <property type="entry name" value="Endo/exonu/phosph_ase_sf"/>
</dbReference>
<evidence type="ECO:0008006" key="4">
    <source>
        <dbReference type="Google" id="ProtNLM"/>
    </source>
</evidence>
<accession>A0ABU4MA47</accession>
<keyword evidence="3" id="KW-1185">Reference proteome</keyword>
<organism evidence="2 3">
    <name type="scientific">Streptomyces acidiscabies</name>
    <dbReference type="NCBI Taxonomy" id="42234"/>
    <lineage>
        <taxon>Bacteria</taxon>
        <taxon>Bacillati</taxon>
        <taxon>Actinomycetota</taxon>
        <taxon>Actinomycetes</taxon>
        <taxon>Kitasatosporales</taxon>
        <taxon>Streptomycetaceae</taxon>
        <taxon>Streptomyces</taxon>
    </lineage>
</organism>
<evidence type="ECO:0000256" key="1">
    <source>
        <dbReference type="SAM" id="MobiDB-lite"/>
    </source>
</evidence>
<dbReference type="EMBL" id="JARAWP010000040">
    <property type="protein sequence ID" value="MDX3024965.1"/>
    <property type="molecule type" value="Genomic_DNA"/>
</dbReference>
<name>A0ABU4MA47_9ACTN</name>
<dbReference type="SUPFAM" id="SSF56219">
    <property type="entry name" value="DNase I-like"/>
    <property type="match status" value="1"/>
</dbReference>
<protein>
    <recommendedName>
        <fullName evidence="4">Endonuclease/exonuclease/phosphatase family protein</fullName>
    </recommendedName>
</protein>